<dbReference type="InterPro" id="IPR001810">
    <property type="entry name" value="F-box_dom"/>
</dbReference>
<dbReference type="InterPro" id="IPR019734">
    <property type="entry name" value="TPR_rpt"/>
</dbReference>
<dbReference type="GO" id="GO:0019005">
    <property type="term" value="C:SCF ubiquitin ligase complex"/>
    <property type="evidence" value="ECO:0007669"/>
    <property type="project" value="TreeGrafter"/>
</dbReference>
<evidence type="ECO:0000313" key="6">
    <source>
        <dbReference type="Proteomes" id="UP001362999"/>
    </source>
</evidence>
<dbReference type="GO" id="GO:0031146">
    <property type="term" value="P:SCF-dependent proteasomal ubiquitin-dependent protein catabolic process"/>
    <property type="evidence" value="ECO:0007669"/>
    <property type="project" value="TreeGrafter"/>
</dbReference>
<dbReference type="PANTHER" id="PTHR12874:SF9">
    <property type="entry name" value="F-BOX ONLY PROTEIN 48"/>
    <property type="match status" value="1"/>
</dbReference>
<keyword evidence="1" id="KW-0833">Ubl conjugation pathway</keyword>
<evidence type="ECO:0000256" key="2">
    <source>
        <dbReference type="PROSITE-ProRule" id="PRU00339"/>
    </source>
</evidence>
<dbReference type="PANTHER" id="PTHR12874">
    <property type="entry name" value="F-BOX ONLY PROTEIN 48-RELATED"/>
    <property type="match status" value="1"/>
</dbReference>
<feature type="region of interest" description="Disordered" evidence="3">
    <location>
        <begin position="21"/>
        <end position="46"/>
    </location>
</feature>
<keyword evidence="2" id="KW-0802">TPR repeat</keyword>
<dbReference type="PROSITE" id="PS50181">
    <property type="entry name" value="FBOX"/>
    <property type="match status" value="1"/>
</dbReference>
<name>A0AAW0BJ49_9AGAR</name>
<dbReference type="Pfam" id="PF19270">
    <property type="entry name" value="FBO_C"/>
    <property type="match status" value="1"/>
</dbReference>
<dbReference type="SUPFAM" id="SSF81383">
    <property type="entry name" value="F-box domain"/>
    <property type="match status" value="1"/>
</dbReference>
<dbReference type="GO" id="GO:0005737">
    <property type="term" value="C:cytoplasm"/>
    <property type="evidence" value="ECO:0007669"/>
    <property type="project" value="TreeGrafter"/>
</dbReference>
<evidence type="ECO:0000256" key="3">
    <source>
        <dbReference type="SAM" id="MobiDB-lite"/>
    </source>
</evidence>
<keyword evidence="6" id="KW-1185">Reference proteome</keyword>
<dbReference type="InterPro" id="IPR036047">
    <property type="entry name" value="F-box-like_dom_sf"/>
</dbReference>
<evidence type="ECO:0000256" key="1">
    <source>
        <dbReference type="ARBA" id="ARBA00022786"/>
    </source>
</evidence>
<feature type="repeat" description="TPR" evidence="2">
    <location>
        <begin position="96"/>
        <end position="129"/>
    </location>
</feature>
<evidence type="ECO:0000259" key="4">
    <source>
        <dbReference type="PROSITE" id="PS50181"/>
    </source>
</evidence>
<dbReference type="Pfam" id="PF12937">
    <property type="entry name" value="F-box-like"/>
    <property type="match status" value="1"/>
</dbReference>
<dbReference type="AlphaFoldDB" id="A0AAW0BJ49"/>
<proteinExistence type="predicted"/>
<accession>A0AAW0BJ49</accession>
<evidence type="ECO:0000313" key="5">
    <source>
        <dbReference type="EMBL" id="KAK7025237.1"/>
    </source>
</evidence>
<dbReference type="EMBL" id="JAWWNJ010000034">
    <property type="protein sequence ID" value="KAK7025237.1"/>
    <property type="molecule type" value="Genomic_DNA"/>
</dbReference>
<dbReference type="Proteomes" id="UP001362999">
    <property type="component" value="Unassembled WGS sequence"/>
</dbReference>
<organism evidence="5 6">
    <name type="scientific">Favolaschia claudopus</name>
    <dbReference type="NCBI Taxonomy" id="2862362"/>
    <lineage>
        <taxon>Eukaryota</taxon>
        <taxon>Fungi</taxon>
        <taxon>Dikarya</taxon>
        <taxon>Basidiomycota</taxon>
        <taxon>Agaricomycotina</taxon>
        <taxon>Agaricomycetes</taxon>
        <taxon>Agaricomycetidae</taxon>
        <taxon>Agaricales</taxon>
        <taxon>Marasmiineae</taxon>
        <taxon>Mycenaceae</taxon>
        <taxon>Favolaschia</taxon>
    </lineage>
</organism>
<protein>
    <recommendedName>
        <fullName evidence="4">F-box domain-containing protein</fullName>
    </recommendedName>
</protein>
<dbReference type="Gene3D" id="1.20.1280.50">
    <property type="match status" value="1"/>
</dbReference>
<feature type="domain" description="F-box" evidence="4">
    <location>
        <begin position="205"/>
        <end position="251"/>
    </location>
</feature>
<reference evidence="5 6" key="1">
    <citation type="journal article" date="2024" name="J Genomics">
        <title>Draft genome sequencing and assembly of Favolaschia claudopus CIRM-BRFM 2984 isolated from oak limbs.</title>
        <authorList>
            <person name="Navarro D."/>
            <person name="Drula E."/>
            <person name="Chaduli D."/>
            <person name="Cazenave R."/>
            <person name="Ahrendt S."/>
            <person name="Wang J."/>
            <person name="Lipzen A."/>
            <person name="Daum C."/>
            <person name="Barry K."/>
            <person name="Grigoriev I.V."/>
            <person name="Favel A."/>
            <person name="Rosso M.N."/>
            <person name="Martin F."/>
        </authorList>
    </citation>
    <scope>NUCLEOTIDE SEQUENCE [LARGE SCALE GENOMIC DNA]</scope>
    <source>
        <strain evidence="5 6">CIRM-BRFM 2984</strain>
    </source>
</reference>
<dbReference type="PROSITE" id="PS50005">
    <property type="entry name" value="TPR"/>
    <property type="match status" value="1"/>
</dbReference>
<comment type="caution">
    <text evidence="5">The sequence shown here is derived from an EMBL/GenBank/DDBJ whole genome shotgun (WGS) entry which is preliminary data.</text>
</comment>
<gene>
    <name evidence="5" type="ORF">R3P38DRAFT_2953464</name>
</gene>
<dbReference type="InterPro" id="IPR045464">
    <property type="entry name" value="Hrt3/FBXO9_C"/>
</dbReference>
<sequence length="455" mass="50782">MAQILTGDLDELARFREEWKKEVERKRNPPPSEAGPSSNQPRRPLSIIEYDISEASSSGTATPGPSSETIAGAPSALTAAAGLINPSNIPAGTQRAIAVYSQAVKHEQEGQLDTALSLYRAAFRMDPNVDRAYHTQEMLASINTEPTLDAFKGEEDVGTLTTTLQRAMSDLKSAEGTGLVTGTLATMLDGFPEELVFEPDDEEQPIHLNILPEELFIVILRKLDHTSIERFGAVSRKARVLTLDTGIWRELVLLSYKPPQIPRLENVSALVTQYQSDFRRVYIEHPRIRLDGVYIAVCHYVRPGLSENTWVNISHLITYHRFLRFFPDGKVLSLLANEETPPAQVVHTLKPSLRKKGLFIGTWKLSGSVVYVSNLVDASGRFAIPPIATTVPGERSLRYTFSMTLSLRSRPLGRWNKLDITSYNSVDIEDGTSTPLGLRHERPFWFSRVRSFPPF</sequence>